<keyword evidence="12" id="KW-1185">Reference proteome</keyword>
<comment type="cofactor">
    <cofactor evidence="1">
        <name>Mg(2+)</name>
        <dbReference type="ChEBI" id="CHEBI:18420"/>
    </cofactor>
</comment>
<dbReference type="Proteomes" id="UP000199263">
    <property type="component" value="Unassembled WGS sequence"/>
</dbReference>
<name>A0A1I1NQH6_9CLOT</name>
<evidence type="ECO:0000256" key="5">
    <source>
        <dbReference type="ARBA" id="ARBA00022801"/>
    </source>
</evidence>
<dbReference type="SUPFAM" id="SSF56784">
    <property type="entry name" value="HAD-like"/>
    <property type="match status" value="1"/>
</dbReference>
<evidence type="ECO:0000256" key="7">
    <source>
        <dbReference type="ARBA" id="ARBA00023235"/>
    </source>
</evidence>
<organism evidence="11 12">
    <name type="scientific">Clostridium uliginosum</name>
    <dbReference type="NCBI Taxonomy" id="119641"/>
    <lineage>
        <taxon>Bacteria</taxon>
        <taxon>Bacillati</taxon>
        <taxon>Bacillota</taxon>
        <taxon>Clostridia</taxon>
        <taxon>Eubacteriales</taxon>
        <taxon>Clostridiaceae</taxon>
        <taxon>Clostridium</taxon>
    </lineage>
</organism>
<dbReference type="SFLD" id="SFLDG01129">
    <property type="entry name" value="C1.5:_HAD__Beta-PGM__Phosphata"/>
    <property type="match status" value="1"/>
</dbReference>
<evidence type="ECO:0000256" key="4">
    <source>
        <dbReference type="ARBA" id="ARBA00022723"/>
    </source>
</evidence>
<dbReference type="NCBIfam" id="TIGR02009">
    <property type="entry name" value="PGMB-YQAB-SF"/>
    <property type="match status" value="1"/>
</dbReference>
<dbReference type="InterPro" id="IPR041492">
    <property type="entry name" value="HAD_2"/>
</dbReference>
<proteinExistence type="inferred from homology"/>
<dbReference type="InterPro" id="IPR023198">
    <property type="entry name" value="PGP-like_dom2"/>
</dbReference>
<evidence type="ECO:0000256" key="3">
    <source>
        <dbReference type="ARBA" id="ARBA00022553"/>
    </source>
</evidence>
<sequence length="219" mass="24955">MNNQFTKAVIFDMDGVLADTEPIYFQIERDLFSHFKVTISKEEHESFVGTSLENMWDKIIKDHSLKECRDKIIDYNKNYVTKYIENLLELSPTKNVKEFLKDLKEKDIKIGLASSSSKNLINIILNRLDIKDFFEVIVSGEDVKQSKPNPDIFLKTAELLNVAPNECVVIEDSSNGVNAAKEAGMKCIGFLNPNSGKQNLEKADLIINQFPKEILHIDL</sequence>
<dbReference type="CDD" id="cd16423">
    <property type="entry name" value="HAD_BPGM-like"/>
    <property type="match status" value="1"/>
</dbReference>
<dbReference type="SFLD" id="SFLDG01135">
    <property type="entry name" value="C1.5.6:_HAD__Beta-PGM__Phospha"/>
    <property type="match status" value="1"/>
</dbReference>
<evidence type="ECO:0000256" key="9">
    <source>
        <dbReference type="ARBA" id="ARBA00044968"/>
    </source>
</evidence>
<evidence type="ECO:0000256" key="1">
    <source>
        <dbReference type="ARBA" id="ARBA00001946"/>
    </source>
</evidence>
<protein>
    <recommendedName>
        <fullName evidence="10">Beta-phosphoglucomutase</fullName>
        <ecNumber evidence="9">5.4.2.6</ecNumber>
    </recommendedName>
</protein>
<evidence type="ECO:0000256" key="10">
    <source>
        <dbReference type="ARBA" id="ARBA00044991"/>
    </source>
</evidence>
<comment type="similarity">
    <text evidence="2">Belongs to the HAD-like hydrolase superfamily. CbbY/CbbZ/Gph/YieH family.</text>
</comment>
<dbReference type="InterPro" id="IPR036412">
    <property type="entry name" value="HAD-like_sf"/>
</dbReference>
<evidence type="ECO:0000313" key="12">
    <source>
        <dbReference type="Proteomes" id="UP000199263"/>
    </source>
</evidence>
<dbReference type="EC" id="5.4.2.6" evidence="9"/>
<dbReference type="InterPro" id="IPR023214">
    <property type="entry name" value="HAD_sf"/>
</dbReference>
<dbReference type="FunFam" id="3.40.50.1000:FF:000036">
    <property type="entry name" value="HAD family hydrolase"/>
    <property type="match status" value="1"/>
</dbReference>
<accession>A0A1I1NQH6</accession>
<dbReference type="PRINTS" id="PR00413">
    <property type="entry name" value="HADHALOGNASE"/>
</dbReference>
<dbReference type="EMBL" id="FOMG01000016">
    <property type="protein sequence ID" value="SFC99911.1"/>
    <property type="molecule type" value="Genomic_DNA"/>
</dbReference>
<keyword evidence="7" id="KW-0413">Isomerase</keyword>
<gene>
    <name evidence="11" type="ORF">SAMN05421842_11646</name>
</gene>
<dbReference type="AlphaFoldDB" id="A0A1I1NQH6"/>
<evidence type="ECO:0000256" key="6">
    <source>
        <dbReference type="ARBA" id="ARBA00022842"/>
    </source>
</evidence>
<dbReference type="PANTHER" id="PTHR46193">
    <property type="entry name" value="6-PHOSPHOGLUCONATE PHOSPHATASE"/>
    <property type="match status" value="1"/>
</dbReference>
<dbReference type="InterPro" id="IPR051600">
    <property type="entry name" value="Beta-PGM-like"/>
</dbReference>
<dbReference type="RefSeq" id="WP_090091708.1">
    <property type="nucleotide sequence ID" value="NZ_FOMG01000016.1"/>
</dbReference>
<keyword evidence="4" id="KW-0479">Metal-binding</keyword>
<dbReference type="GO" id="GO:0016787">
    <property type="term" value="F:hydrolase activity"/>
    <property type="evidence" value="ECO:0007669"/>
    <property type="project" value="UniProtKB-KW"/>
</dbReference>
<dbReference type="GO" id="GO:0046872">
    <property type="term" value="F:metal ion binding"/>
    <property type="evidence" value="ECO:0007669"/>
    <property type="project" value="UniProtKB-KW"/>
</dbReference>
<dbReference type="Gene3D" id="3.40.50.1000">
    <property type="entry name" value="HAD superfamily/HAD-like"/>
    <property type="match status" value="1"/>
</dbReference>
<dbReference type="SFLD" id="SFLDS00003">
    <property type="entry name" value="Haloacid_Dehalogenase"/>
    <property type="match status" value="1"/>
</dbReference>
<comment type="catalytic activity">
    <reaction evidence="8">
        <text>beta-D-glucose 1-phosphate = beta-D-glucose 6-phosphate</text>
        <dbReference type="Rhea" id="RHEA:20113"/>
        <dbReference type="ChEBI" id="CHEBI:57684"/>
        <dbReference type="ChEBI" id="CHEBI:58247"/>
        <dbReference type="EC" id="5.4.2.6"/>
    </reaction>
</comment>
<dbReference type="OrthoDB" id="9797743at2"/>
<keyword evidence="5" id="KW-0378">Hydrolase</keyword>
<dbReference type="GO" id="GO:0008801">
    <property type="term" value="F:beta-phosphoglucomutase activity"/>
    <property type="evidence" value="ECO:0007669"/>
    <property type="project" value="UniProtKB-EC"/>
</dbReference>
<keyword evidence="3" id="KW-0597">Phosphoprotein</keyword>
<dbReference type="NCBIfam" id="TIGR01509">
    <property type="entry name" value="HAD-SF-IA-v3"/>
    <property type="match status" value="1"/>
</dbReference>
<keyword evidence="6" id="KW-0460">Magnesium</keyword>
<evidence type="ECO:0000256" key="8">
    <source>
        <dbReference type="ARBA" id="ARBA00044926"/>
    </source>
</evidence>
<dbReference type="Pfam" id="PF13419">
    <property type="entry name" value="HAD_2"/>
    <property type="match status" value="1"/>
</dbReference>
<reference evidence="11 12" key="1">
    <citation type="submission" date="2016-10" db="EMBL/GenBank/DDBJ databases">
        <authorList>
            <person name="de Groot N.N."/>
        </authorList>
    </citation>
    <scope>NUCLEOTIDE SEQUENCE [LARGE SCALE GENOMIC DNA]</scope>
    <source>
        <strain evidence="11 12">DSM 12992</strain>
    </source>
</reference>
<dbReference type="InterPro" id="IPR006439">
    <property type="entry name" value="HAD-SF_hydro_IA"/>
</dbReference>
<dbReference type="Gene3D" id="1.10.150.240">
    <property type="entry name" value="Putative phosphatase, domain 2"/>
    <property type="match status" value="1"/>
</dbReference>
<dbReference type="InterPro" id="IPR010976">
    <property type="entry name" value="B-phosphoglucomutase_hydrolase"/>
</dbReference>
<dbReference type="NCBIfam" id="TIGR01549">
    <property type="entry name" value="HAD-SF-IA-v1"/>
    <property type="match status" value="1"/>
</dbReference>
<dbReference type="PANTHER" id="PTHR46193:SF21">
    <property type="entry name" value="SLL1138 PROTEIN"/>
    <property type="match status" value="1"/>
</dbReference>
<dbReference type="STRING" id="119641.SAMN05421842_11646"/>
<evidence type="ECO:0000313" key="11">
    <source>
        <dbReference type="EMBL" id="SFC99911.1"/>
    </source>
</evidence>
<evidence type="ECO:0000256" key="2">
    <source>
        <dbReference type="ARBA" id="ARBA00006171"/>
    </source>
</evidence>